<evidence type="ECO:0000256" key="6">
    <source>
        <dbReference type="ARBA" id="ARBA00023136"/>
    </source>
</evidence>
<keyword evidence="4 7" id="KW-0812">Transmembrane</keyword>
<dbReference type="Pfam" id="PF21082">
    <property type="entry name" value="MS_channel_3rd"/>
    <property type="match status" value="1"/>
</dbReference>
<evidence type="ECO:0000313" key="10">
    <source>
        <dbReference type="EMBL" id="UWN57056.1"/>
    </source>
</evidence>
<dbReference type="InterPro" id="IPR006686">
    <property type="entry name" value="MscS_channel_CS"/>
</dbReference>
<dbReference type="Proteomes" id="UP001059295">
    <property type="component" value="Chromosome"/>
</dbReference>
<dbReference type="RefSeq" id="WP_019245602.1">
    <property type="nucleotide sequence ID" value="NZ_CAPH01000009.1"/>
</dbReference>
<protein>
    <submittedName>
        <fullName evidence="10">Mechanosensitive ion channel</fullName>
    </submittedName>
</protein>
<name>A0ABY5UYP2_9BACT</name>
<dbReference type="SUPFAM" id="SSF82861">
    <property type="entry name" value="Mechanosensitive channel protein MscS (YggB), transmembrane region"/>
    <property type="match status" value="1"/>
</dbReference>
<dbReference type="Gene3D" id="1.10.287.1260">
    <property type="match status" value="1"/>
</dbReference>
<evidence type="ECO:0000259" key="9">
    <source>
        <dbReference type="Pfam" id="PF21082"/>
    </source>
</evidence>
<keyword evidence="6 7" id="KW-0472">Membrane</keyword>
<gene>
    <name evidence="10" type="ORF">NQ491_10480</name>
</gene>
<feature type="transmembrane region" description="Helical" evidence="7">
    <location>
        <begin position="86"/>
        <end position="112"/>
    </location>
</feature>
<dbReference type="SUPFAM" id="SSF50182">
    <property type="entry name" value="Sm-like ribonucleoproteins"/>
    <property type="match status" value="1"/>
</dbReference>
<dbReference type="InterPro" id="IPR011014">
    <property type="entry name" value="MscS_channel_TM-2"/>
</dbReference>
<evidence type="ECO:0000256" key="5">
    <source>
        <dbReference type="ARBA" id="ARBA00022989"/>
    </source>
</evidence>
<dbReference type="InterPro" id="IPR045275">
    <property type="entry name" value="MscS_archaea/bacteria_type"/>
</dbReference>
<feature type="transmembrane region" description="Helical" evidence="7">
    <location>
        <begin position="48"/>
        <end position="66"/>
    </location>
</feature>
<feature type="transmembrane region" description="Helical" evidence="7">
    <location>
        <begin position="118"/>
        <end position="148"/>
    </location>
</feature>
<organism evidence="10 11">
    <name type="scientific">Alistipes ihumii AP11</name>
    <dbReference type="NCBI Taxonomy" id="1211813"/>
    <lineage>
        <taxon>Bacteria</taxon>
        <taxon>Pseudomonadati</taxon>
        <taxon>Bacteroidota</taxon>
        <taxon>Bacteroidia</taxon>
        <taxon>Bacteroidales</taxon>
        <taxon>Rikenellaceae</taxon>
        <taxon>Alistipes</taxon>
    </lineage>
</organism>
<dbReference type="Pfam" id="PF05552">
    <property type="entry name" value="MS_channel_1st_1"/>
    <property type="match status" value="1"/>
</dbReference>
<keyword evidence="11" id="KW-1185">Reference proteome</keyword>
<evidence type="ECO:0000313" key="11">
    <source>
        <dbReference type="Proteomes" id="UP001059295"/>
    </source>
</evidence>
<dbReference type="SUPFAM" id="SSF82689">
    <property type="entry name" value="Mechanosensitive channel protein MscS (YggB), C-terminal domain"/>
    <property type="match status" value="1"/>
</dbReference>
<dbReference type="Gene3D" id="3.30.70.100">
    <property type="match status" value="1"/>
</dbReference>
<evidence type="ECO:0000256" key="1">
    <source>
        <dbReference type="ARBA" id="ARBA00004651"/>
    </source>
</evidence>
<keyword evidence="5 7" id="KW-1133">Transmembrane helix</keyword>
<dbReference type="PANTHER" id="PTHR30221:SF1">
    <property type="entry name" value="SMALL-CONDUCTANCE MECHANOSENSITIVE CHANNEL"/>
    <property type="match status" value="1"/>
</dbReference>
<dbReference type="InterPro" id="IPR049278">
    <property type="entry name" value="MS_channel_C"/>
</dbReference>
<feature type="domain" description="Mechanosensitive ion channel MscS C-terminal" evidence="9">
    <location>
        <begin position="208"/>
        <end position="289"/>
    </location>
</feature>
<dbReference type="InterPro" id="IPR010920">
    <property type="entry name" value="LSM_dom_sf"/>
</dbReference>
<accession>A0ABY5UYP2</accession>
<dbReference type="PROSITE" id="PS01246">
    <property type="entry name" value="UPF0003"/>
    <property type="match status" value="1"/>
</dbReference>
<dbReference type="PANTHER" id="PTHR30221">
    <property type="entry name" value="SMALL-CONDUCTANCE MECHANOSENSITIVE CHANNEL"/>
    <property type="match status" value="1"/>
</dbReference>
<dbReference type="Gene3D" id="2.30.30.60">
    <property type="match status" value="1"/>
</dbReference>
<dbReference type="InterPro" id="IPR008910">
    <property type="entry name" value="MSC_TM_helix"/>
</dbReference>
<evidence type="ECO:0000256" key="2">
    <source>
        <dbReference type="ARBA" id="ARBA00008017"/>
    </source>
</evidence>
<dbReference type="InterPro" id="IPR006685">
    <property type="entry name" value="MscS_channel_2nd"/>
</dbReference>
<dbReference type="InterPro" id="IPR011066">
    <property type="entry name" value="MscS_channel_C_sf"/>
</dbReference>
<evidence type="ECO:0000259" key="8">
    <source>
        <dbReference type="Pfam" id="PF00924"/>
    </source>
</evidence>
<reference evidence="10" key="1">
    <citation type="journal article" date="2022" name="Cell">
        <title>Design, construction, and in vivo augmentation of a complex gut microbiome.</title>
        <authorList>
            <person name="Cheng A.G."/>
            <person name="Ho P.Y."/>
            <person name="Aranda-Diaz A."/>
            <person name="Jain S."/>
            <person name="Yu F.B."/>
            <person name="Meng X."/>
            <person name="Wang M."/>
            <person name="Iakiviak M."/>
            <person name="Nagashima K."/>
            <person name="Zhao A."/>
            <person name="Murugkar P."/>
            <person name="Patil A."/>
            <person name="Atabakhsh K."/>
            <person name="Weakley A."/>
            <person name="Yan J."/>
            <person name="Brumbaugh A.R."/>
            <person name="Higginbottom S."/>
            <person name="Dimas A."/>
            <person name="Shiver A.L."/>
            <person name="Deutschbauer A."/>
            <person name="Neff N."/>
            <person name="Sonnenburg J.L."/>
            <person name="Huang K.C."/>
            <person name="Fischbach M.A."/>
        </authorList>
    </citation>
    <scope>NUCLEOTIDE SEQUENCE</scope>
    <source>
        <strain evidence="10">AP11</strain>
    </source>
</reference>
<dbReference type="InterPro" id="IPR023408">
    <property type="entry name" value="MscS_beta-dom_sf"/>
</dbReference>
<dbReference type="Pfam" id="PF00924">
    <property type="entry name" value="MS_channel_2nd"/>
    <property type="match status" value="1"/>
</dbReference>
<evidence type="ECO:0000256" key="3">
    <source>
        <dbReference type="ARBA" id="ARBA00022475"/>
    </source>
</evidence>
<evidence type="ECO:0000256" key="4">
    <source>
        <dbReference type="ARBA" id="ARBA00022692"/>
    </source>
</evidence>
<feature type="domain" description="Mechanosensitive ion channel MscS" evidence="8">
    <location>
        <begin position="135"/>
        <end position="201"/>
    </location>
</feature>
<keyword evidence="3" id="KW-1003">Cell membrane</keyword>
<dbReference type="GeneID" id="82892164"/>
<proteinExistence type="inferred from homology"/>
<comment type="similarity">
    <text evidence="2">Belongs to the MscS (TC 1.A.23) family.</text>
</comment>
<evidence type="ECO:0000256" key="7">
    <source>
        <dbReference type="SAM" id="Phobius"/>
    </source>
</evidence>
<dbReference type="EMBL" id="CP102294">
    <property type="protein sequence ID" value="UWN57056.1"/>
    <property type="molecule type" value="Genomic_DNA"/>
</dbReference>
<sequence length="311" mass="34640">MTILQLIAATEAVADTTKKAVIEQKLDMLSHMSAQDLISMLIKDIVNFGLRILIALVLLAVGRWIIRWIRRAMRNMMTRREVDPSLRGFLSSMVNITLTLFLIIIIIGILGIDTTSFIAVFASAGLAVGMALSGTLQNFAGGVMILIFKPFKVGDFIEAQGQSGSVKEIQLLNTVINTPDNKTILIPNGSISTGIINNYSKEATRRLDWTFGIAYGDDYDRAKRTILEMLEADPRVLKSPAPFVALNSLGDSSVNILARAWVSSGDYWDLFFDMNERVYKRFAEVGLNIPFPQLDVHLKDETRPEEPKRTE</sequence>
<comment type="subcellular location">
    <subcellularLocation>
        <location evidence="1">Cell membrane</location>
        <topology evidence="1">Multi-pass membrane protein</topology>
    </subcellularLocation>
</comment>